<sequence>MANFGGHFFCNESGDACSPAGPQILNCLRLSALSGSPATAHRPSSTDPGARAAHHAHPSSLSPPPRPTATLAAAPTAHDALRTEISLERLLYSFTTARTHHD</sequence>
<proteinExistence type="predicted"/>
<dbReference type="VEuPathDB" id="FungiDB:PITG_06503"/>
<dbReference type="InParanoid" id="D0N502"/>
<organism evidence="2 3">
    <name type="scientific">Phytophthora infestans (strain T30-4)</name>
    <name type="common">Potato late blight agent</name>
    <dbReference type="NCBI Taxonomy" id="403677"/>
    <lineage>
        <taxon>Eukaryota</taxon>
        <taxon>Sar</taxon>
        <taxon>Stramenopiles</taxon>
        <taxon>Oomycota</taxon>
        <taxon>Peronosporomycetes</taxon>
        <taxon>Peronosporales</taxon>
        <taxon>Peronosporaceae</taxon>
        <taxon>Phytophthora</taxon>
    </lineage>
</organism>
<accession>D0N502</accession>
<dbReference type="RefSeq" id="XP_002998607.1">
    <property type="nucleotide sequence ID" value="XM_002998561.1"/>
</dbReference>
<feature type="compositionally biased region" description="Polar residues" evidence="1">
    <location>
        <begin position="35"/>
        <end position="47"/>
    </location>
</feature>
<dbReference type="KEGG" id="pif:PITG_06503"/>
<dbReference type="AlphaFoldDB" id="D0N502"/>
<evidence type="ECO:0000256" key="1">
    <source>
        <dbReference type="SAM" id="MobiDB-lite"/>
    </source>
</evidence>
<dbReference type="HOGENOM" id="CLU_2282954_0_0_1"/>
<dbReference type="GeneID" id="9471710"/>
<gene>
    <name evidence="2" type="ORF">PITG_06503</name>
</gene>
<protein>
    <submittedName>
        <fullName evidence="2">Uncharacterized protein</fullName>
    </submittedName>
</protein>
<name>D0N502_PHYIT</name>
<evidence type="ECO:0000313" key="3">
    <source>
        <dbReference type="Proteomes" id="UP000006643"/>
    </source>
</evidence>
<reference evidence="3" key="1">
    <citation type="journal article" date="2009" name="Nature">
        <title>Genome sequence and analysis of the Irish potato famine pathogen Phytophthora infestans.</title>
        <authorList>
            <consortium name="The Broad Institute Genome Sequencing Platform"/>
            <person name="Haas B.J."/>
            <person name="Kamoun S."/>
            <person name="Zody M.C."/>
            <person name="Jiang R.H."/>
            <person name="Handsaker R.E."/>
            <person name="Cano L.M."/>
            <person name="Grabherr M."/>
            <person name="Kodira C.D."/>
            <person name="Raffaele S."/>
            <person name="Torto-Alalibo T."/>
            <person name="Bozkurt T.O."/>
            <person name="Ah-Fong A.M."/>
            <person name="Alvarado L."/>
            <person name="Anderson V.L."/>
            <person name="Armstrong M.R."/>
            <person name="Avrova A."/>
            <person name="Baxter L."/>
            <person name="Beynon J."/>
            <person name="Boevink P.C."/>
            <person name="Bollmann S.R."/>
            <person name="Bos J.I."/>
            <person name="Bulone V."/>
            <person name="Cai G."/>
            <person name="Cakir C."/>
            <person name="Carrington J.C."/>
            <person name="Chawner M."/>
            <person name="Conti L."/>
            <person name="Costanzo S."/>
            <person name="Ewan R."/>
            <person name="Fahlgren N."/>
            <person name="Fischbach M.A."/>
            <person name="Fugelstad J."/>
            <person name="Gilroy E.M."/>
            <person name="Gnerre S."/>
            <person name="Green P.J."/>
            <person name="Grenville-Briggs L.J."/>
            <person name="Griffith J."/>
            <person name="Grunwald N.J."/>
            <person name="Horn K."/>
            <person name="Horner N.R."/>
            <person name="Hu C.H."/>
            <person name="Huitema E."/>
            <person name="Jeong D.H."/>
            <person name="Jones A.M."/>
            <person name="Jones J.D."/>
            <person name="Jones R.W."/>
            <person name="Karlsson E.K."/>
            <person name="Kunjeti S.G."/>
            <person name="Lamour K."/>
            <person name="Liu Z."/>
            <person name="Ma L."/>
            <person name="Maclean D."/>
            <person name="Chibucos M.C."/>
            <person name="McDonald H."/>
            <person name="McWalters J."/>
            <person name="Meijer H.J."/>
            <person name="Morgan W."/>
            <person name="Morris P.F."/>
            <person name="Munro C.A."/>
            <person name="O'Neill K."/>
            <person name="Ospina-Giraldo M."/>
            <person name="Pinzon A."/>
            <person name="Pritchard L."/>
            <person name="Ramsahoye B."/>
            <person name="Ren Q."/>
            <person name="Restrepo S."/>
            <person name="Roy S."/>
            <person name="Sadanandom A."/>
            <person name="Savidor A."/>
            <person name="Schornack S."/>
            <person name="Schwartz D.C."/>
            <person name="Schumann U.D."/>
            <person name="Schwessinger B."/>
            <person name="Seyer L."/>
            <person name="Sharpe T."/>
            <person name="Silvar C."/>
            <person name="Song J."/>
            <person name="Studholme D.J."/>
            <person name="Sykes S."/>
            <person name="Thines M."/>
            <person name="van de Vondervoort P.J."/>
            <person name="Phuntumart V."/>
            <person name="Wawra S."/>
            <person name="Weide R."/>
            <person name="Win J."/>
            <person name="Young C."/>
            <person name="Zhou S."/>
            <person name="Fry W."/>
            <person name="Meyers B.C."/>
            <person name="van West P."/>
            <person name="Ristaino J."/>
            <person name="Govers F."/>
            <person name="Birch P.R."/>
            <person name="Whisson S.C."/>
            <person name="Judelson H.S."/>
            <person name="Nusbaum C."/>
        </authorList>
    </citation>
    <scope>NUCLEOTIDE SEQUENCE [LARGE SCALE GENOMIC DNA]</scope>
    <source>
        <strain evidence="3">T30-4</strain>
    </source>
</reference>
<evidence type="ECO:0000313" key="2">
    <source>
        <dbReference type="EMBL" id="EEY69960.1"/>
    </source>
</evidence>
<dbReference type="EMBL" id="DS028125">
    <property type="protein sequence ID" value="EEY69960.1"/>
    <property type="molecule type" value="Genomic_DNA"/>
</dbReference>
<dbReference type="Proteomes" id="UP000006643">
    <property type="component" value="Unassembled WGS sequence"/>
</dbReference>
<feature type="region of interest" description="Disordered" evidence="1">
    <location>
        <begin position="35"/>
        <end position="74"/>
    </location>
</feature>
<keyword evidence="3" id="KW-1185">Reference proteome</keyword>